<protein>
    <recommendedName>
        <fullName evidence="14">cholesterol 7-desaturase</fullName>
        <ecNumber evidence="14">1.14.19.21</ecNumber>
    </recommendedName>
</protein>
<dbReference type="PROSITE" id="PS51296">
    <property type="entry name" value="RIESKE"/>
    <property type="match status" value="1"/>
</dbReference>
<evidence type="ECO:0000256" key="3">
    <source>
        <dbReference type="ARBA" id="ARBA00004972"/>
    </source>
</evidence>
<dbReference type="InterPro" id="IPR050584">
    <property type="entry name" value="Cholesterol_7-desaturase"/>
</dbReference>
<comment type="catalytic activity">
    <reaction evidence="15">
        <text>cholesterol + NADH + O2 + H(+) = 7-dehydrocholesterol + NAD(+) + 2 H2O</text>
        <dbReference type="Rhea" id="RHEA:51644"/>
        <dbReference type="ChEBI" id="CHEBI:15377"/>
        <dbReference type="ChEBI" id="CHEBI:15378"/>
        <dbReference type="ChEBI" id="CHEBI:15379"/>
        <dbReference type="ChEBI" id="CHEBI:16113"/>
        <dbReference type="ChEBI" id="CHEBI:17759"/>
        <dbReference type="ChEBI" id="CHEBI:57540"/>
        <dbReference type="ChEBI" id="CHEBI:57945"/>
        <dbReference type="EC" id="1.14.19.21"/>
    </reaction>
    <physiologicalReaction direction="left-to-right" evidence="15">
        <dbReference type="Rhea" id="RHEA:51645"/>
    </physiologicalReaction>
</comment>
<dbReference type="GO" id="GO:0046872">
    <property type="term" value="F:metal ion binding"/>
    <property type="evidence" value="ECO:0007669"/>
    <property type="project" value="UniProtKB-KW"/>
</dbReference>
<dbReference type="InterPro" id="IPR036922">
    <property type="entry name" value="Rieske_2Fe-2S_sf"/>
</dbReference>
<dbReference type="AlphaFoldDB" id="A0A7R9QGF8"/>
<dbReference type="UniPathway" id="UPA01020"/>
<keyword evidence="5" id="KW-0001">2Fe-2S</keyword>
<evidence type="ECO:0000256" key="6">
    <source>
        <dbReference type="ARBA" id="ARBA00022723"/>
    </source>
</evidence>
<evidence type="ECO:0000256" key="9">
    <source>
        <dbReference type="ARBA" id="ARBA00023004"/>
    </source>
</evidence>
<keyword evidence="10" id="KW-0411">Iron-sulfur</keyword>
<evidence type="ECO:0000256" key="14">
    <source>
        <dbReference type="ARBA" id="ARBA00026095"/>
    </source>
</evidence>
<proteinExistence type="inferred from homology"/>
<keyword evidence="6" id="KW-0479">Metal-binding</keyword>
<feature type="non-terminal residue" evidence="18">
    <location>
        <position position="322"/>
    </location>
</feature>
<dbReference type="InterPro" id="IPR045605">
    <property type="entry name" value="KshA-like_C"/>
</dbReference>
<organism evidence="18">
    <name type="scientific">Oppiella nova</name>
    <dbReference type="NCBI Taxonomy" id="334625"/>
    <lineage>
        <taxon>Eukaryota</taxon>
        <taxon>Metazoa</taxon>
        <taxon>Ecdysozoa</taxon>
        <taxon>Arthropoda</taxon>
        <taxon>Chelicerata</taxon>
        <taxon>Arachnida</taxon>
        <taxon>Acari</taxon>
        <taxon>Acariformes</taxon>
        <taxon>Sarcoptiformes</taxon>
        <taxon>Oribatida</taxon>
        <taxon>Brachypylina</taxon>
        <taxon>Oppioidea</taxon>
        <taxon>Oppiidae</taxon>
        <taxon>Oppiella</taxon>
    </lineage>
</organism>
<dbReference type="GO" id="GO:0005737">
    <property type="term" value="C:cytoplasm"/>
    <property type="evidence" value="ECO:0007669"/>
    <property type="project" value="TreeGrafter"/>
</dbReference>
<evidence type="ECO:0000256" key="11">
    <source>
        <dbReference type="ARBA" id="ARBA00023136"/>
    </source>
</evidence>
<dbReference type="InterPro" id="IPR017941">
    <property type="entry name" value="Rieske_2Fe-2S"/>
</dbReference>
<gene>
    <name evidence="18" type="ORF">ONB1V03_LOCUS4908</name>
</gene>
<dbReference type="PANTHER" id="PTHR21266">
    <property type="entry name" value="IRON-SULFUR DOMAIN CONTAINING PROTEIN"/>
    <property type="match status" value="1"/>
</dbReference>
<dbReference type="SUPFAM" id="SSF50022">
    <property type="entry name" value="ISP domain"/>
    <property type="match status" value="1"/>
</dbReference>
<dbReference type="PANTHER" id="PTHR21266:SF32">
    <property type="entry name" value="CHOLESTEROL 7-DESATURASE NVD"/>
    <property type="match status" value="1"/>
</dbReference>
<evidence type="ECO:0000256" key="15">
    <source>
        <dbReference type="ARBA" id="ARBA00047853"/>
    </source>
</evidence>
<evidence type="ECO:0000256" key="12">
    <source>
        <dbReference type="ARBA" id="ARBA00025712"/>
    </source>
</evidence>
<evidence type="ECO:0000256" key="7">
    <source>
        <dbReference type="ARBA" id="ARBA00022989"/>
    </source>
</evidence>
<evidence type="ECO:0000256" key="5">
    <source>
        <dbReference type="ARBA" id="ARBA00022714"/>
    </source>
</evidence>
<dbReference type="GO" id="GO:0008203">
    <property type="term" value="P:cholesterol metabolic process"/>
    <property type="evidence" value="ECO:0007669"/>
    <property type="project" value="InterPro"/>
</dbReference>
<keyword evidence="9" id="KW-0408">Iron</keyword>
<name>A0A7R9QGF8_9ACAR</name>
<keyword evidence="11" id="KW-0472">Membrane</keyword>
<evidence type="ECO:0000256" key="4">
    <source>
        <dbReference type="ARBA" id="ARBA00022692"/>
    </source>
</evidence>
<keyword evidence="19" id="KW-1185">Reference proteome</keyword>
<dbReference type="GO" id="GO:0170056">
    <property type="term" value="F:cholesterol 7-desaturase [NAD(P)H] activity"/>
    <property type="evidence" value="ECO:0007669"/>
    <property type="project" value="UniProtKB-EC"/>
</dbReference>
<comment type="pathway">
    <text evidence="12">Steroid hormone biosynthesis; dafachronic acid biosynthesis.</text>
</comment>
<evidence type="ECO:0000259" key="17">
    <source>
        <dbReference type="PROSITE" id="PS51296"/>
    </source>
</evidence>
<comment type="catalytic activity">
    <reaction evidence="16">
        <text>cholesterol + NADPH + O2 + H(+) = 7-dehydrocholesterol + NADP(+) + 2 H2O</text>
        <dbReference type="Rhea" id="RHEA:45024"/>
        <dbReference type="ChEBI" id="CHEBI:15377"/>
        <dbReference type="ChEBI" id="CHEBI:15378"/>
        <dbReference type="ChEBI" id="CHEBI:15379"/>
        <dbReference type="ChEBI" id="CHEBI:16113"/>
        <dbReference type="ChEBI" id="CHEBI:17759"/>
        <dbReference type="ChEBI" id="CHEBI:57783"/>
        <dbReference type="ChEBI" id="CHEBI:58349"/>
        <dbReference type="EC" id="1.14.19.21"/>
    </reaction>
    <physiologicalReaction direction="left-to-right" evidence="16">
        <dbReference type="Rhea" id="RHEA:45025"/>
    </physiologicalReaction>
</comment>
<dbReference type="OrthoDB" id="6428779at2759"/>
<evidence type="ECO:0000256" key="13">
    <source>
        <dbReference type="ARBA" id="ARBA00025729"/>
    </source>
</evidence>
<feature type="domain" description="Rieske" evidence="17">
    <location>
        <begin position="25"/>
        <end position="134"/>
    </location>
</feature>
<evidence type="ECO:0000313" key="18">
    <source>
        <dbReference type="EMBL" id="CAD7644872.1"/>
    </source>
</evidence>
<evidence type="ECO:0000313" key="19">
    <source>
        <dbReference type="Proteomes" id="UP000728032"/>
    </source>
</evidence>
<dbReference type="Pfam" id="PF00355">
    <property type="entry name" value="Rieske"/>
    <property type="match status" value="1"/>
</dbReference>
<evidence type="ECO:0000256" key="10">
    <source>
        <dbReference type="ARBA" id="ARBA00023014"/>
    </source>
</evidence>
<dbReference type="Gene3D" id="3.90.380.10">
    <property type="entry name" value="Naphthalene 1,2-dioxygenase Alpha Subunit, Chain A, domain 1"/>
    <property type="match status" value="2"/>
</dbReference>
<sequence length="322" mass="37139">DLSEAKVTQTEKLNKDLPPTYPNGWIPVLESRLIHFNQILNINAFGYELVAIRGQSGRVSILDAFCPHLGANIGVGGKVVKECGEECIRCPFHGWTFRASDGLCVKIPQLTKCEIPTARIKVWESIEVNNTVFVWYNSEGLQPNWFPIEIPVIHNNVWRYEGRTEHTVNCHFQEIPENGADGQHIQELHTPAVMSGTVINKSIFYNWLSKIVSHEWSSEWWPSPTVPHMALMKLNVKNKFFGFTVLEIQFSIRQIGPAFVELSYNTSALGGMDIIIWNNKKFIKNPILTKNERSLVRFRRWFNQFYSETDLKRTQEEDNNNY</sequence>
<reference evidence="18" key="1">
    <citation type="submission" date="2020-11" db="EMBL/GenBank/DDBJ databases">
        <authorList>
            <person name="Tran Van P."/>
        </authorList>
    </citation>
    <scope>NUCLEOTIDE SEQUENCE</scope>
</reference>
<evidence type="ECO:0000256" key="8">
    <source>
        <dbReference type="ARBA" id="ARBA00023002"/>
    </source>
</evidence>
<dbReference type="EC" id="1.14.19.21" evidence="14"/>
<keyword evidence="8" id="KW-0560">Oxidoreductase</keyword>
<keyword evidence="7" id="KW-1133">Transmembrane helix</keyword>
<dbReference type="Pfam" id="PF19298">
    <property type="entry name" value="KshA_C"/>
    <property type="match status" value="2"/>
</dbReference>
<dbReference type="EMBL" id="OC916655">
    <property type="protein sequence ID" value="CAD7644872.1"/>
    <property type="molecule type" value="Genomic_DNA"/>
</dbReference>
<comment type="pathway">
    <text evidence="3">Hormone biosynthesis.</text>
</comment>
<evidence type="ECO:0000256" key="2">
    <source>
        <dbReference type="ARBA" id="ARBA00004370"/>
    </source>
</evidence>
<evidence type="ECO:0000256" key="1">
    <source>
        <dbReference type="ARBA" id="ARBA00001962"/>
    </source>
</evidence>
<dbReference type="GO" id="GO:0051537">
    <property type="term" value="F:2 iron, 2 sulfur cluster binding"/>
    <property type="evidence" value="ECO:0007669"/>
    <property type="project" value="UniProtKB-KW"/>
</dbReference>
<comment type="similarity">
    <text evidence="13">Belongs to the cholesterol 7-desaturase family.</text>
</comment>
<keyword evidence="4" id="KW-0812">Transmembrane</keyword>
<evidence type="ECO:0000256" key="16">
    <source>
        <dbReference type="ARBA" id="ARBA00049548"/>
    </source>
</evidence>
<comment type="subcellular location">
    <subcellularLocation>
        <location evidence="2">Membrane</location>
    </subcellularLocation>
</comment>
<dbReference type="Proteomes" id="UP000728032">
    <property type="component" value="Unassembled WGS sequence"/>
</dbReference>
<dbReference type="EMBL" id="CAJPVJ010001830">
    <property type="protein sequence ID" value="CAG2165365.1"/>
    <property type="molecule type" value="Genomic_DNA"/>
</dbReference>
<comment type="cofactor">
    <cofactor evidence="1">
        <name>Fe cation</name>
        <dbReference type="ChEBI" id="CHEBI:24875"/>
    </cofactor>
</comment>
<dbReference type="Gene3D" id="2.102.10.10">
    <property type="entry name" value="Rieske [2Fe-2S] iron-sulphur domain"/>
    <property type="match status" value="1"/>
</dbReference>
<accession>A0A7R9QGF8</accession>
<dbReference type="GO" id="GO:0016020">
    <property type="term" value="C:membrane"/>
    <property type="evidence" value="ECO:0007669"/>
    <property type="project" value="UniProtKB-SubCell"/>
</dbReference>